<accession>A0A370T8R2</accession>
<dbReference type="PANTHER" id="PTHR43963:SF6">
    <property type="entry name" value="CHAIN DEHYDROGENASE FAMILY PROTEIN, PUTATIVE (AFU_ORTHOLOGUE AFUA_3G15350)-RELATED"/>
    <property type="match status" value="1"/>
</dbReference>
<dbReference type="OrthoDB" id="1933717at2759"/>
<evidence type="ECO:0000256" key="3">
    <source>
        <dbReference type="ARBA" id="ARBA00023002"/>
    </source>
</evidence>
<dbReference type="STRING" id="2656787.A0A370T8R2"/>
<gene>
    <name evidence="4" type="ORF">BP5553_10675</name>
</gene>
<evidence type="ECO:0000313" key="4">
    <source>
        <dbReference type="EMBL" id="RDL29810.1"/>
    </source>
</evidence>
<evidence type="ECO:0000313" key="5">
    <source>
        <dbReference type="Proteomes" id="UP000254866"/>
    </source>
</evidence>
<comment type="similarity">
    <text evidence="1">Belongs to the short-chain dehydrogenases/reductases (SDR) family.</text>
</comment>
<dbReference type="GeneID" id="43603524"/>
<dbReference type="RefSeq" id="XP_031864567.1">
    <property type="nucleotide sequence ID" value="XM_032019298.1"/>
</dbReference>
<name>A0A370T8R2_9HELO</name>
<dbReference type="Gene3D" id="3.40.50.720">
    <property type="entry name" value="NAD(P)-binding Rossmann-like Domain"/>
    <property type="match status" value="2"/>
</dbReference>
<comment type="caution">
    <text evidence="4">The sequence shown here is derived from an EMBL/GenBank/DDBJ whole genome shotgun (WGS) entry which is preliminary data.</text>
</comment>
<reference evidence="4 5" key="1">
    <citation type="journal article" date="2018" name="IMA Fungus">
        <title>IMA Genome-F 9: Draft genome sequence of Annulohypoxylon stygium, Aspergillus mulundensis, Berkeleyomyces basicola (syn. Thielaviopsis basicola), Ceratocystis smalleyi, two Cercospora beticola strains, Coleophoma cylindrospora, Fusarium fracticaudum, Phialophora cf. hyalina, and Morchella septimelata.</title>
        <authorList>
            <person name="Wingfield B.D."/>
            <person name="Bills G.F."/>
            <person name="Dong Y."/>
            <person name="Huang W."/>
            <person name="Nel W.J."/>
            <person name="Swalarsk-Parry B.S."/>
            <person name="Vaghefi N."/>
            <person name="Wilken P.M."/>
            <person name="An Z."/>
            <person name="de Beer Z.W."/>
            <person name="De Vos L."/>
            <person name="Chen L."/>
            <person name="Duong T.A."/>
            <person name="Gao Y."/>
            <person name="Hammerbacher A."/>
            <person name="Kikkert J.R."/>
            <person name="Li Y."/>
            <person name="Li H."/>
            <person name="Li K."/>
            <person name="Li Q."/>
            <person name="Liu X."/>
            <person name="Ma X."/>
            <person name="Naidoo K."/>
            <person name="Pethybridge S.J."/>
            <person name="Sun J."/>
            <person name="Steenkamp E.T."/>
            <person name="van der Nest M.A."/>
            <person name="van Wyk S."/>
            <person name="Wingfield M.J."/>
            <person name="Xiong C."/>
            <person name="Yue Q."/>
            <person name="Zhang X."/>
        </authorList>
    </citation>
    <scope>NUCLEOTIDE SEQUENCE [LARGE SCALE GENOMIC DNA]</scope>
    <source>
        <strain evidence="4 5">BP 5553</strain>
    </source>
</reference>
<dbReference type="PANTHER" id="PTHR43963">
    <property type="entry name" value="CARBONYL REDUCTASE 1-RELATED"/>
    <property type="match status" value="1"/>
</dbReference>
<evidence type="ECO:0000256" key="2">
    <source>
        <dbReference type="ARBA" id="ARBA00022857"/>
    </source>
</evidence>
<dbReference type="GO" id="GO:0016491">
    <property type="term" value="F:oxidoreductase activity"/>
    <property type="evidence" value="ECO:0007669"/>
    <property type="project" value="UniProtKB-KW"/>
</dbReference>
<sequence length="295" mass="32447">MDKNMIIIVTGSNRGLGQAIRRLLAQTSHDPPLTIYATSRESVPLDIKPLHNNLIHFEQLDITSALSIQSLISKINPPVDILINNAAVALDREYNYENTVNSYPKDIQEQFSSSWLTLAGLDNPADIYLQSVKADMEEESRWNYVKGSFNVGKSCVNALTAVLSRLINCCCPGWNKTDVGSLGGDLGKDPMKGAKIPVKLAIGDIGEWALMVRHQQQRYQLEEVAEINFQIDLLEKDSTKPERGDTVAVAPHLSHSVTLSGETAGVRVPAECLRELCDHALSFRMSSKIGMESSG</sequence>
<dbReference type="AlphaFoldDB" id="A0A370T8R2"/>
<keyword evidence="2" id="KW-0521">NADP</keyword>
<protein>
    <recommendedName>
        <fullName evidence="6">NAD(P)-binding protein</fullName>
    </recommendedName>
</protein>
<dbReference type="Proteomes" id="UP000254866">
    <property type="component" value="Unassembled WGS sequence"/>
</dbReference>
<dbReference type="PRINTS" id="PR00081">
    <property type="entry name" value="GDHRDH"/>
</dbReference>
<dbReference type="InterPro" id="IPR036291">
    <property type="entry name" value="NAD(P)-bd_dom_sf"/>
</dbReference>
<dbReference type="InterPro" id="IPR002347">
    <property type="entry name" value="SDR_fam"/>
</dbReference>
<dbReference type="Pfam" id="PF00106">
    <property type="entry name" value="adh_short"/>
    <property type="match status" value="1"/>
</dbReference>
<evidence type="ECO:0008006" key="6">
    <source>
        <dbReference type="Google" id="ProtNLM"/>
    </source>
</evidence>
<organism evidence="4 5">
    <name type="scientific">Venustampulla echinocandica</name>
    <dbReference type="NCBI Taxonomy" id="2656787"/>
    <lineage>
        <taxon>Eukaryota</taxon>
        <taxon>Fungi</taxon>
        <taxon>Dikarya</taxon>
        <taxon>Ascomycota</taxon>
        <taxon>Pezizomycotina</taxon>
        <taxon>Leotiomycetes</taxon>
        <taxon>Helotiales</taxon>
        <taxon>Pleuroascaceae</taxon>
        <taxon>Venustampulla</taxon>
    </lineage>
</organism>
<dbReference type="EMBL" id="NPIC01000018">
    <property type="protein sequence ID" value="RDL29810.1"/>
    <property type="molecule type" value="Genomic_DNA"/>
</dbReference>
<evidence type="ECO:0000256" key="1">
    <source>
        <dbReference type="ARBA" id="ARBA00006484"/>
    </source>
</evidence>
<keyword evidence="3" id="KW-0560">Oxidoreductase</keyword>
<dbReference type="SUPFAM" id="SSF51735">
    <property type="entry name" value="NAD(P)-binding Rossmann-fold domains"/>
    <property type="match status" value="1"/>
</dbReference>
<keyword evidence="5" id="KW-1185">Reference proteome</keyword>
<proteinExistence type="inferred from homology"/>